<evidence type="ECO:0000313" key="1">
    <source>
        <dbReference type="EMBL" id="PZX56982.1"/>
    </source>
</evidence>
<sequence length="62" mass="7481">MPVELSQRAIFVFLKFQLYKDFKNFDVYKKLYKSKSELKTLIGQVLIFNSLSFINQFFIFIC</sequence>
<dbReference type="Proteomes" id="UP000249115">
    <property type="component" value="Unassembled WGS sequence"/>
</dbReference>
<protein>
    <submittedName>
        <fullName evidence="1">Uncharacterized protein</fullName>
    </submittedName>
</protein>
<dbReference type="AlphaFoldDB" id="A0A2W7T1B4"/>
<comment type="caution">
    <text evidence="1">The sequence shown here is derived from an EMBL/GenBank/DDBJ whole genome shotgun (WGS) entry which is preliminary data.</text>
</comment>
<gene>
    <name evidence="1" type="ORF">LV84_02113</name>
</gene>
<name>A0A2W7T1B4_9BACT</name>
<dbReference type="EMBL" id="QKZU01000007">
    <property type="protein sequence ID" value="PZX56982.1"/>
    <property type="molecule type" value="Genomic_DNA"/>
</dbReference>
<organism evidence="1 2">
    <name type="scientific">Algoriphagus ratkowskyi</name>
    <dbReference type="NCBI Taxonomy" id="57028"/>
    <lineage>
        <taxon>Bacteria</taxon>
        <taxon>Pseudomonadati</taxon>
        <taxon>Bacteroidota</taxon>
        <taxon>Cytophagia</taxon>
        <taxon>Cytophagales</taxon>
        <taxon>Cyclobacteriaceae</taxon>
        <taxon>Algoriphagus</taxon>
    </lineage>
</organism>
<proteinExistence type="predicted"/>
<reference evidence="1 2" key="1">
    <citation type="submission" date="2018-06" db="EMBL/GenBank/DDBJ databases">
        <title>Genomic Encyclopedia of Archaeal and Bacterial Type Strains, Phase II (KMG-II): from individual species to whole genera.</title>
        <authorList>
            <person name="Goeker M."/>
        </authorList>
    </citation>
    <scope>NUCLEOTIDE SEQUENCE [LARGE SCALE GENOMIC DNA]</scope>
    <source>
        <strain evidence="1 2">DSM 22686</strain>
    </source>
</reference>
<evidence type="ECO:0000313" key="2">
    <source>
        <dbReference type="Proteomes" id="UP000249115"/>
    </source>
</evidence>
<accession>A0A2W7T1B4</accession>